<gene>
    <name evidence="1" type="ORF">Kpho02_08300</name>
</gene>
<comment type="caution">
    <text evidence="1">The sequence shown here is derived from an EMBL/GenBank/DDBJ whole genome shotgun (WGS) entry which is preliminary data.</text>
</comment>
<proteinExistence type="predicted"/>
<dbReference type="EMBL" id="BSSA01000002">
    <property type="protein sequence ID" value="GLW68531.1"/>
    <property type="molecule type" value="Genomic_DNA"/>
</dbReference>
<evidence type="ECO:0000313" key="2">
    <source>
        <dbReference type="Proteomes" id="UP001165041"/>
    </source>
</evidence>
<sequence>MFSGLTVDRDGTTVHRVARGAAALEQALAREFPGERLRFADSPRTAVELDDLARRVAADVPGLQEEGVSVTEVGPDPALGTVRVTVEDPDAARDRLAARYGPGVTVTGPGPDAVPAGG</sequence>
<organism evidence="1 2">
    <name type="scientific">Kitasatospora phosalacinea</name>
    <dbReference type="NCBI Taxonomy" id="2065"/>
    <lineage>
        <taxon>Bacteria</taxon>
        <taxon>Bacillati</taxon>
        <taxon>Actinomycetota</taxon>
        <taxon>Actinomycetes</taxon>
        <taxon>Kitasatosporales</taxon>
        <taxon>Streptomycetaceae</taxon>
        <taxon>Kitasatospora</taxon>
    </lineage>
</organism>
<dbReference type="AlphaFoldDB" id="A0A9W6Q4B0"/>
<evidence type="ECO:0000313" key="1">
    <source>
        <dbReference type="EMBL" id="GLW68531.1"/>
    </source>
</evidence>
<dbReference type="Proteomes" id="UP001165041">
    <property type="component" value="Unassembled WGS sequence"/>
</dbReference>
<name>A0A9W6Q4B0_9ACTN</name>
<accession>A0A9W6Q4B0</accession>
<reference evidence="1" key="1">
    <citation type="submission" date="2023-02" db="EMBL/GenBank/DDBJ databases">
        <title>Kitasatospora phosalacinea NBRC 14627.</title>
        <authorList>
            <person name="Ichikawa N."/>
            <person name="Sato H."/>
            <person name="Tonouchi N."/>
        </authorList>
    </citation>
    <scope>NUCLEOTIDE SEQUENCE</scope>
    <source>
        <strain evidence="1">NBRC 14627</strain>
    </source>
</reference>
<protein>
    <submittedName>
        <fullName evidence="1">Uncharacterized protein</fullName>
    </submittedName>
</protein>